<dbReference type="Proteomes" id="UP001203297">
    <property type="component" value="Unassembled WGS sequence"/>
</dbReference>
<reference evidence="2" key="1">
    <citation type="journal article" date="2022" name="New Phytol.">
        <title>Evolutionary transition to the ectomycorrhizal habit in the genomes of a hyperdiverse lineage of mushroom-forming fungi.</title>
        <authorList>
            <person name="Looney B."/>
            <person name="Miyauchi S."/>
            <person name="Morin E."/>
            <person name="Drula E."/>
            <person name="Courty P.E."/>
            <person name="Kohler A."/>
            <person name="Kuo A."/>
            <person name="LaButti K."/>
            <person name="Pangilinan J."/>
            <person name="Lipzen A."/>
            <person name="Riley R."/>
            <person name="Andreopoulos W."/>
            <person name="He G."/>
            <person name="Johnson J."/>
            <person name="Nolan M."/>
            <person name="Tritt A."/>
            <person name="Barry K.W."/>
            <person name="Grigoriev I.V."/>
            <person name="Nagy L.G."/>
            <person name="Hibbett D."/>
            <person name="Henrissat B."/>
            <person name="Matheny P.B."/>
            <person name="Labbe J."/>
            <person name="Martin F.M."/>
        </authorList>
    </citation>
    <scope>NUCLEOTIDE SEQUENCE</scope>
    <source>
        <strain evidence="2">BPL690</strain>
    </source>
</reference>
<proteinExistence type="predicted"/>
<evidence type="ECO:0000313" key="2">
    <source>
        <dbReference type="EMBL" id="KAI0299069.1"/>
    </source>
</evidence>
<feature type="region of interest" description="Disordered" evidence="1">
    <location>
        <begin position="86"/>
        <end position="182"/>
    </location>
</feature>
<feature type="compositionally biased region" description="Basic and acidic residues" evidence="1">
    <location>
        <begin position="134"/>
        <end position="145"/>
    </location>
</feature>
<evidence type="ECO:0000313" key="3">
    <source>
        <dbReference type="Proteomes" id="UP001203297"/>
    </source>
</evidence>
<gene>
    <name evidence="2" type="ORF">B0F90DRAFT_1730557</name>
</gene>
<protein>
    <submittedName>
        <fullName evidence="2">Uncharacterized protein</fullName>
    </submittedName>
</protein>
<accession>A0AAD4M253</accession>
<keyword evidence="3" id="KW-1185">Reference proteome</keyword>
<organism evidence="2 3">
    <name type="scientific">Multifurca ochricompacta</name>
    <dbReference type="NCBI Taxonomy" id="376703"/>
    <lineage>
        <taxon>Eukaryota</taxon>
        <taxon>Fungi</taxon>
        <taxon>Dikarya</taxon>
        <taxon>Basidiomycota</taxon>
        <taxon>Agaricomycotina</taxon>
        <taxon>Agaricomycetes</taxon>
        <taxon>Russulales</taxon>
        <taxon>Russulaceae</taxon>
        <taxon>Multifurca</taxon>
    </lineage>
</organism>
<evidence type="ECO:0000256" key="1">
    <source>
        <dbReference type="SAM" id="MobiDB-lite"/>
    </source>
</evidence>
<sequence length="272" mass="30019">MAAPDRARQASLSLPLSGSSVQAAGTWSHNIPHTEQDAHLIHTPLQNPVSFYPHTLRPILKPGNTTLDSQFQLNASHVQKPLSLVPNENAVKNHPVSPARGNSALRDERMSSDTELSSSIDAYEPRGSVHHPLKRESPRECDRRPSPPTDSDDEDPFYFDSILSSPPAKKRDDSPRNTLSSSVLRRASIVPVDPTATPAPHRFSLLRERASEETIFVQEICDAEGRRWSLRVPASGLPEDMVHMLEELENLALELGQALPRIVVTCSAEFSP</sequence>
<dbReference type="AlphaFoldDB" id="A0AAD4M253"/>
<comment type="caution">
    <text evidence="2">The sequence shown here is derived from an EMBL/GenBank/DDBJ whole genome shotgun (WGS) entry which is preliminary data.</text>
</comment>
<dbReference type="EMBL" id="WTXG01000025">
    <property type="protein sequence ID" value="KAI0299069.1"/>
    <property type="molecule type" value="Genomic_DNA"/>
</dbReference>
<name>A0AAD4M253_9AGAM</name>